<dbReference type="HOGENOM" id="CLU_164699_0_0_6"/>
<dbReference type="AlphaFoldDB" id="A0A0B4XRG1"/>
<keyword evidence="2" id="KW-1185">Reference proteome</keyword>
<dbReference type="RefSeq" id="WP_008736732.1">
    <property type="nucleotide sequence ID" value="NZ_CP004387.1"/>
</dbReference>
<dbReference type="EMBL" id="CP004387">
    <property type="protein sequence ID" value="AJD48842.1"/>
    <property type="molecule type" value="Genomic_DNA"/>
</dbReference>
<dbReference type="OrthoDB" id="6369928at2"/>
<sequence>MEAVSDSNWLMQYRILRLVNQCRRLIQSEFGEKLHLTDDALREILAQFAGRSRNQALQRVYAELRLALIDLEGQDELLSAPAAPTGQRRYRGQVIPDAPKAHTAEPVASGADTAVRTGVTLVYRGQVQRR</sequence>
<dbReference type="Proteomes" id="UP000006764">
    <property type="component" value="Chromosome"/>
</dbReference>
<evidence type="ECO:0000313" key="2">
    <source>
        <dbReference type="Proteomes" id="UP000006764"/>
    </source>
</evidence>
<accession>A0A0B4XRG1</accession>
<name>A0A0B4XRG1_9GAMM</name>
<organism evidence="1 2">
    <name type="scientific">Isoalcanivorax pacificus W11-5</name>
    <dbReference type="NCBI Taxonomy" id="391936"/>
    <lineage>
        <taxon>Bacteria</taxon>
        <taxon>Pseudomonadati</taxon>
        <taxon>Pseudomonadota</taxon>
        <taxon>Gammaproteobacteria</taxon>
        <taxon>Oceanospirillales</taxon>
        <taxon>Alcanivoracaceae</taxon>
        <taxon>Isoalcanivorax</taxon>
    </lineage>
</organism>
<protein>
    <submittedName>
        <fullName evidence="1">Uncharacterized protein</fullName>
    </submittedName>
</protein>
<reference evidence="1 2" key="1">
    <citation type="journal article" date="2012" name="J. Bacteriol.">
        <title>Genome sequence of an alkane-degrading bacterium, Alcanivorax pacificus type strain W11-5, isolated from deep sea sediment.</title>
        <authorList>
            <person name="Lai Q."/>
            <person name="Shao Z."/>
        </authorList>
    </citation>
    <scope>NUCLEOTIDE SEQUENCE [LARGE SCALE GENOMIC DNA]</scope>
    <source>
        <strain evidence="1 2">W11-5</strain>
    </source>
</reference>
<dbReference type="STRING" id="391936.S7S_12150"/>
<gene>
    <name evidence="1" type="ORF">S7S_12150</name>
</gene>
<proteinExistence type="predicted"/>
<dbReference type="KEGG" id="apac:S7S_12150"/>
<evidence type="ECO:0000313" key="1">
    <source>
        <dbReference type="EMBL" id="AJD48842.1"/>
    </source>
</evidence>